<dbReference type="Proteomes" id="UP000596742">
    <property type="component" value="Unassembled WGS sequence"/>
</dbReference>
<reference evidence="3" key="1">
    <citation type="submission" date="2018-11" db="EMBL/GenBank/DDBJ databases">
        <authorList>
            <person name="Alioto T."/>
            <person name="Alioto T."/>
        </authorList>
    </citation>
    <scope>NUCLEOTIDE SEQUENCE</scope>
</reference>
<dbReference type="PANTHER" id="PTHR33050">
    <property type="entry name" value="REVERSE TRANSCRIPTASE DOMAIN-CONTAINING PROTEIN"/>
    <property type="match status" value="1"/>
</dbReference>
<dbReference type="CDD" id="cd09275">
    <property type="entry name" value="RNase_HI_RT_DIRS1"/>
    <property type="match status" value="1"/>
</dbReference>
<dbReference type="Pfam" id="PF04852">
    <property type="entry name" value="ALOG_dom"/>
    <property type="match status" value="1"/>
</dbReference>
<keyword evidence="4" id="KW-1185">Reference proteome</keyword>
<dbReference type="InterPro" id="IPR011010">
    <property type="entry name" value="DNA_brk_join_enz"/>
</dbReference>
<dbReference type="GO" id="GO:0003677">
    <property type="term" value="F:DNA binding"/>
    <property type="evidence" value="ECO:0007669"/>
    <property type="project" value="InterPro"/>
</dbReference>
<evidence type="ECO:0000259" key="2">
    <source>
        <dbReference type="PROSITE" id="PS51697"/>
    </source>
</evidence>
<comment type="caution">
    <text evidence="3">The sequence shown here is derived from an EMBL/GenBank/DDBJ whole genome shotgun (WGS) entry which is preliminary data.</text>
</comment>
<feature type="region of interest" description="Disordered" evidence="1">
    <location>
        <begin position="158"/>
        <end position="193"/>
    </location>
</feature>
<dbReference type="InterPro" id="IPR052055">
    <property type="entry name" value="Hepadnavirus_pol/RT"/>
</dbReference>
<accession>A0A8B6GVF4</accession>
<dbReference type="SUPFAM" id="SSF56349">
    <property type="entry name" value="DNA breaking-rejoining enzymes"/>
    <property type="match status" value="1"/>
</dbReference>
<evidence type="ECO:0000313" key="3">
    <source>
        <dbReference type="EMBL" id="VDI70003.1"/>
    </source>
</evidence>
<organism evidence="3 4">
    <name type="scientific">Mytilus galloprovincialis</name>
    <name type="common">Mediterranean mussel</name>
    <dbReference type="NCBI Taxonomy" id="29158"/>
    <lineage>
        <taxon>Eukaryota</taxon>
        <taxon>Metazoa</taxon>
        <taxon>Spiralia</taxon>
        <taxon>Lophotrochozoa</taxon>
        <taxon>Mollusca</taxon>
        <taxon>Bivalvia</taxon>
        <taxon>Autobranchia</taxon>
        <taxon>Pteriomorphia</taxon>
        <taxon>Mytilida</taxon>
        <taxon>Mytiloidea</taxon>
        <taxon>Mytilidae</taxon>
        <taxon>Mytilinae</taxon>
        <taxon>Mytilus</taxon>
    </lineage>
</organism>
<dbReference type="AlphaFoldDB" id="A0A8B6GVF4"/>
<evidence type="ECO:0000313" key="4">
    <source>
        <dbReference type="Proteomes" id="UP000596742"/>
    </source>
</evidence>
<dbReference type="InterPro" id="IPR006936">
    <property type="entry name" value="ALOG_dom"/>
</dbReference>
<gene>
    <name evidence="3" type="ORF">MGAL_10B092746</name>
</gene>
<dbReference type="PROSITE" id="PS51697">
    <property type="entry name" value="ALOG"/>
    <property type="match status" value="1"/>
</dbReference>
<proteinExistence type="predicted"/>
<dbReference type="OrthoDB" id="6097038at2759"/>
<feature type="region of interest" description="Disordered" evidence="1">
    <location>
        <begin position="101"/>
        <end position="140"/>
    </location>
</feature>
<name>A0A8B6GVF4_MYTGA</name>
<dbReference type="PANTHER" id="PTHR33050:SF7">
    <property type="entry name" value="RIBONUCLEASE H"/>
    <property type="match status" value="1"/>
</dbReference>
<sequence>MVLPPVLKKRYSLKGMKLVPVIKRIRPGQPESLKGLARMNKELKTENLNMEEIAQHVKVLTGEDLDEICQLSGRSDDDVGEARWILHSLIIYANEFGQPKGQDLQVSEGDSAPIQSTSDMDTQPKAGKRKPDSSTASDTLEDRIASLEKKTKVEIITELKDKRNNRRTKNDGNAAQGSDNAPKREESPLSNLYPQFQNPLMYSMYQPNYLPQGVQPYGNFTAGGYRNTRPMGASKGKPAWLTLKGRVPSLTNLSPRAEEVYHDNVLFDIDSLQLRDPDKFVSGQLHNCVSEWRLILDENAHQDVVKWLEDGVDVGEFFRRFKGNFKGRNYDSEIPPRNYFQNAAICKKYSAFISKELCERISTGCIKLLGRAYILPDDKKLKFIDLRKSILLMDEVDLRTLQRFCGKCISLTLAVPGCKLFCREVNAAISTCVKNSRKVKVLGPLRDELMHWRFLDTWTGYSKWRSEFHKVIELSTDSSGFRYGASVKLEASTMTLGDYWDTNDCRPIHEKEADAVLKSLQSLDSSLQDSRVDLFTDNMAVIAAWENQGCKSRALSCIMKEIFSHVSTYNIDLHLKYVPSCLNEADAPSRLTNTADSMLSEESWLLVESLYGPHSVDLMSLDSNVMKSSTGVPLKHFTPWPTPCSAGVNLFSQNLRSEQNPYVYPPFVLVFPVLSLLREQGISCTIIVPEMRPLPIWWPILKYYSVESGADIIIDWQAINDRTADLDERMTSSSDYKRKNSLFETFLCFLEKSPKKPSLATCGPNDVRNFLVWKDKFGKTTVHDINCQYLGLKGMFQCSCPNRLASATVEGIINQLVNLFDDKGLGRTWCDVERKGNPAVSPVIKEYLKLVQVEQAKAHILPKQAKPIFLTKIRSISAFISRELQKDGSKLKEKFVLYRDQAWFKLQYFAGDRASDLSIVVLHKRVVSESGRVLEKPVSYSVVYERLRYYLSTLGIYEGETPHSFRSGCTVTMALSDSASNVDEVMNHVGWFGKASAEYYGRVNTLIDSEIVASNLAASVSQAENIELQYREKADFSGLKRVF</sequence>
<evidence type="ECO:0000256" key="1">
    <source>
        <dbReference type="SAM" id="MobiDB-lite"/>
    </source>
</evidence>
<protein>
    <recommendedName>
        <fullName evidence="2">ALOG domain-containing protein</fullName>
    </recommendedName>
</protein>
<dbReference type="EMBL" id="UYJE01009099">
    <property type="protein sequence ID" value="VDI70003.1"/>
    <property type="molecule type" value="Genomic_DNA"/>
</dbReference>
<feature type="domain" description="ALOG" evidence="2">
    <location>
        <begin position="734"/>
        <end position="867"/>
    </location>
</feature>